<gene>
    <name evidence="1" type="ORF">ACFPM7_18830</name>
</gene>
<evidence type="ECO:0000313" key="1">
    <source>
        <dbReference type="EMBL" id="MFC5289109.1"/>
    </source>
</evidence>
<dbReference type="Gene3D" id="2.40.50.140">
    <property type="entry name" value="Nucleic acid-binding proteins"/>
    <property type="match status" value="1"/>
</dbReference>
<dbReference type="InterPro" id="IPR012340">
    <property type="entry name" value="NA-bd_OB-fold"/>
</dbReference>
<reference evidence="2" key="1">
    <citation type="journal article" date="2019" name="Int. J. Syst. Evol. Microbiol.">
        <title>The Global Catalogue of Microorganisms (GCM) 10K type strain sequencing project: providing services to taxonomists for standard genome sequencing and annotation.</title>
        <authorList>
            <consortium name="The Broad Institute Genomics Platform"/>
            <consortium name="The Broad Institute Genome Sequencing Center for Infectious Disease"/>
            <person name="Wu L."/>
            <person name="Ma J."/>
        </authorList>
    </citation>
    <scope>NUCLEOTIDE SEQUENCE [LARGE SCALE GENOMIC DNA]</scope>
    <source>
        <strain evidence="2">CCUG 59778</strain>
    </source>
</reference>
<sequence length="45" mass="5296">MNETMVTMAGWIVGEVTTRRTAEETSWARFRVVVNERRYDSDKSE</sequence>
<protein>
    <submittedName>
        <fullName evidence="1">Uncharacterized protein</fullName>
    </submittedName>
</protein>
<evidence type="ECO:0000313" key="2">
    <source>
        <dbReference type="Proteomes" id="UP001596157"/>
    </source>
</evidence>
<proteinExistence type="predicted"/>
<dbReference type="RefSeq" id="WP_378248952.1">
    <property type="nucleotide sequence ID" value="NZ_JBHSKF010000009.1"/>
</dbReference>
<comment type="caution">
    <text evidence="1">The sequence shown here is derived from an EMBL/GenBank/DDBJ whole genome shotgun (WGS) entry which is preliminary data.</text>
</comment>
<accession>A0ABW0ESJ3</accession>
<name>A0ABW0ESJ3_9PSEU</name>
<dbReference type="SUPFAM" id="SSF50249">
    <property type="entry name" value="Nucleic acid-binding proteins"/>
    <property type="match status" value="1"/>
</dbReference>
<keyword evidence="2" id="KW-1185">Reference proteome</keyword>
<dbReference type="EMBL" id="JBHSKF010000009">
    <property type="protein sequence ID" value="MFC5289109.1"/>
    <property type="molecule type" value="Genomic_DNA"/>
</dbReference>
<dbReference type="Proteomes" id="UP001596157">
    <property type="component" value="Unassembled WGS sequence"/>
</dbReference>
<organism evidence="1 2">
    <name type="scientific">Actinokineospora guangxiensis</name>
    <dbReference type="NCBI Taxonomy" id="1490288"/>
    <lineage>
        <taxon>Bacteria</taxon>
        <taxon>Bacillati</taxon>
        <taxon>Actinomycetota</taxon>
        <taxon>Actinomycetes</taxon>
        <taxon>Pseudonocardiales</taxon>
        <taxon>Pseudonocardiaceae</taxon>
        <taxon>Actinokineospora</taxon>
    </lineage>
</organism>